<evidence type="ECO:0000256" key="16">
    <source>
        <dbReference type="ARBA" id="ARBA00049244"/>
    </source>
</evidence>
<dbReference type="Gene3D" id="3.40.1170.60">
    <property type="match status" value="1"/>
</dbReference>
<comment type="caution">
    <text evidence="19">The sequence shown here is derived from an EMBL/GenBank/DDBJ whole genome shotgun (WGS) entry which is preliminary data.</text>
</comment>
<dbReference type="InterPro" id="IPR022880">
    <property type="entry name" value="DNApol_IV"/>
</dbReference>
<dbReference type="InterPro" id="IPR050116">
    <property type="entry name" value="DNA_polymerase-Y"/>
</dbReference>
<protein>
    <recommendedName>
        <fullName evidence="17">DNA polymerase IV</fullName>
        <shortName evidence="17">Pol IV</shortName>
        <ecNumber evidence="17">2.7.7.7</ecNumber>
    </recommendedName>
</protein>
<dbReference type="InterPro" id="IPR001126">
    <property type="entry name" value="UmuC"/>
</dbReference>
<dbReference type="Gene3D" id="1.10.150.20">
    <property type="entry name" value="5' to 3' exonuclease, C-terminal subdomain"/>
    <property type="match status" value="1"/>
</dbReference>
<sequence>MTSPGGPIGPSQSAASSRALCRDCGARPPVTAHRCTACGSPRLVKHEELDRLAIAHIDCDAFYASVEKRDNPDLRDLPVIVGGGKRGVVSTCCYIARISGVRSAMPMFKAMELCPDAVVIKPDMEKYVRVGREIRERMRALTPMVEPLSIDEAFLDLSGTERLHHASAAETLGRFARSIEAEVGVTVSVGLAPNKFLAKIASDMEKPRGFSVIGAAEAESFLATKPVGLIWGVGKVFQERLASDGIHTIGQLQGMDATDLARRYGAMGLRLAKLSRGKDDRSVSPERETKSVSAETTFDVDLAAYEALRPVLRRLAEKVSERCKTAGLSGRTITLKLKTDNFRTITRSRTLADPTQLADRISRVGDELLRAETNGRRFRLIGIGVSDLADAAFADPDDLVDRQSGQRAKAERAIDDLRSRFGKGSVELGLTLGQKRRRDPGQA</sequence>
<dbReference type="GO" id="GO:0006261">
    <property type="term" value="P:DNA-templated DNA replication"/>
    <property type="evidence" value="ECO:0007669"/>
    <property type="project" value="UniProtKB-UniRule"/>
</dbReference>
<evidence type="ECO:0000256" key="17">
    <source>
        <dbReference type="HAMAP-Rule" id="MF_01113"/>
    </source>
</evidence>
<comment type="subunit">
    <text evidence="3 17">Monomer.</text>
</comment>
<keyword evidence="8 17" id="KW-0235">DNA replication</keyword>
<evidence type="ECO:0000256" key="2">
    <source>
        <dbReference type="ARBA" id="ARBA00010945"/>
    </source>
</evidence>
<name>A0A839ADY2_9HYPH</name>
<keyword evidence="11 17" id="KW-0460">Magnesium</keyword>
<evidence type="ECO:0000256" key="5">
    <source>
        <dbReference type="ARBA" id="ARBA00022490"/>
    </source>
</evidence>
<keyword evidence="6 17" id="KW-0808">Transferase</keyword>
<dbReference type="GO" id="GO:0009432">
    <property type="term" value="P:SOS response"/>
    <property type="evidence" value="ECO:0007669"/>
    <property type="project" value="TreeGrafter"/>
</dbReference>
<dbReference type="SUPFAM" id="SSF100879">
    <property type="entry name" value="Lesion bypass DNA polymerase (Y-family), little finger domain"/>
    <property type="match status" value="1"/>
</dbReference>
<evidence type="ECO:0000259" key="18">
    <source>
        <dbReference type="PROSITE" id="PS50173"/>
    </source>
</evidence>
<evidence type="ECO:0000256" key="8">
    <source>
        <dbReference type="ARBA" id="ARBA00022705"/>
    </source>
</evidence>
<feature type="binding site" evidence="17">
    <location>
        <position position="58"/>
    </location>
    <ligand>
        <name>Mg(2+)</name>
        <dbReference type="ChEBI" id="CHEBI:18420"/>
    </ligand>
</feature>
<keyword evidence="14 17" id="KW-0234">DNA repair</keyword>
<dbReference type="EC" id="2.7.7.7" evidence="17"/>
<dbReference type="InterPro" id="IPR043502">
    <property type="entry name" value="DNA/RNA_pol_sf"/>
</dbReference>
<evidence type="ECO:0000256" key="14">
    <source>
        <dbReference type="ARBA" id="ARBA00023204"/>
    </source>
</evidence>
<dbReference type="RefSeq" id="WP_182165965.1">
    <property type="nucleotide sequence ID" value="NZ_JACFXV010000054.1"/>
</dbReference>
<gene>
    <name evidence="17" type="primary">dinB</name>
    <name evidence="19" type="ORF">H2509_12785</name>
</gene>
<feature type="site" description="Substrate discrimination" evidence="17">
    <location>
        <position position="63"/>
    </location>
</feature>
<evidence type="ECO:0000256" key="3">
    <source>
        <dbReference type="ARBA" id="ARBA00011245"/>
    </source>
</evidence>
<dbReference type="SUPFAM" id="SSF56672">
    <property type="entry name" value="DNA/RNA polymerases"/>
    <property type="match status" value="1"/>
</dbReference>
<dbReference type="EMBL" id="JACFXV010000054">
    <property type="protein sequence ID" value="MBA5778000.1"/>
    <property type="molecule type" value="Genomic_DNA"/>
</dbReference>
<dbReference type="GO" id="GO:0003887">
    <property type="term" value="F:DNA-directed DNA polymerase activity"/>
    <property type="evidence" value="ECO:0007669"/>
    <property type="project" value="UniProtKB-UniRule"/>
</dbReference>
<dbReference type="InterPro" id="IPR043128">
    <property type="entry name" value="Rev_trsase/Diguanyl_cyclase"/>
</dbReference>
<dbReference type="PANTHER" id="PTHR11076">
    <property type="entry name" value="DNA REPAIR POLYMERASE UMUC / TRANSFERASE FAMILY MEMBER"/>
    <property type="match status" value="1"/>
</dbReference>
<keyword evidence="13 17" id="KW-0238">DNA-binding</keyword>
<feature type="binding site" evidence="17">
    <location>
        <position position="151"/>
    </location>
    <ligand>
        <name>Mg(2+)</name>
        <dbReference type="ChEBI" id="CHEBI:18420"/>
    </ligand>
</feature>
<evidence type="ECO:0000256" key="7">
    <source>
        <dbReference type="ARBA" id="ARBA00022695"/>
    </source>
</evidence>
<evidence type="ECO:0000256" key="9">
    <source>
        <dbReference type="ARBA" id="ARBA00022723"/>
    </source>
</evidence>
<keyword evidence="5 17" id="KW-0963">Cytoplasm</keyword>
<feature type="domain" description="UmuC" evidence="18">
    <location>
        <begin position="54"/>
        <end position="234"/>
    </location>
</feature>
<evidence type="ECO:0000256" key="10">
    <source>
        <dbReference type="ARBA" id="ARBA00022763"/>
    </source>
</evidence>
<dbReference type="GO" id="GO:0003684">
    <property type="term" value="F:damaged DNA binding"/>
    <property type="evidence" value="ECO:0007669"/>
    <property type="project" value="InterPro"/>
</dbReference>
<evidence type="ECO:0000256" key="11">
    <source>
        <dbReference type="ARBA" id="ARBA00022842"/>
    </source>
</evidence>
<evidence type="ECO:0000256" key="4">
    <source>
        <dbReference type="ARBA" id="ARBA00022457"/>
    </source>
</evidence>
<organism evidence="19 20">
    <name type="scientific">Stappia albiluteola</name>
    <dbReference type="NCBI Taxonomy" id="2758565"/>
    <lineage>
        <taxon>Bacteria</taxon>
        <taxon>Pseudomonadati</taxon>
        <taxon>Pseudomonadota</taxon>
        <taxon>Alphaproteobacteria</taxon>
        <taxon>Hyphomicrobiales</taxon>
        <taxon>Stappiaceae</taxon>
        <taxon>Stappia</taxon>
    </lineage>
</organism>
<keyword evidence="12 17" id="KW-0239">DNA-directed DNA polymerase</keyword>
<evidence type="ECO:0000256" key="12">
    <source>
        <dbReference type="ARBA" id="ARBA00022932"/>
    </source>
</evidence>
<dbReference type="FunFam" id="3.30.1490.100:FF:000004">
    <property type="entry name" value="DNA polymerase IV"/>
    <property type="match status" value="1"/>
</dbReference>
<evidence type="ECO:0000256" key="15">
    <source>
        <dbReference type="ARBA" id="ARBA00025589"/>
    </source>
</evidence>
<comment type="function">
    <text evidence="15 17">Poorly processive, error-prone DNA polymerase involved in untargeted mutagenesis. Copies undamaged DNA at stalled replication forks, which arise in vivo from mismatched or misaligned primer ends. These misaligned primers can be extended by PolIV. Exhibits no 3'-5' exonuclease (proofreading) activity. May be involved in translesional synthesis, in conjunction with the beta clamp from PolIII.</text>
</comment>
<dbReference type="Gene3D" id="3.30.70.270">
    <property type="match status" value="1"/>
</dbReference>
<proteinExistence type="inferred from homology"/>
<evidence type="ECO:0000313" key="20">
    <source>
        <dbReference type="Proteomes" id="UP000541109"/>
    </source>
</evidence>
<dbReference type="Gene3D" id="3.30.1490.100">
    <property type="entry name" value="DNA polymerase, Y-family, little finger domain"/>
    <property type="match status" value="1"/>
</dbReference>
<evidence type="ECO:0000256" key="13">
    <source>
        <dbReference type="ARBA" id="ARBA00023125"/>
    </source>
</evidence>
<evidence type="ECO:0000256" key="6">
    <source>
        <dbReference type="ARBA" id="ARBA00022679"/>
    </source>
</evidence>
<dbReference type="FunFam" id="3.40.1170.60:FF:000001">
    <property type="entry name" value="DNA polymerase IV"/>
    <property type="match status" value="1"/>
</dbReference>
<dbReference type="GO" id="GO:0005829">
    <property type="term" value="C:cytosol"/>
    <property type="evidence" value="ECO:0007669"/>
    <property type="project" value="TreeGrafter"/>
</dbReference>
<comment type="catalytic activity">
    <reaction evidence="16 17">
        <text>DNA(n) + a 2'-deoxyribonucleoside 5'-triphosphate = DNA(n+1) + diphosphate</text>
        <dbReference type="Rhea" id="RHEA:22508"/>
        <dbReference type="Rhea" id="RHEA-COMP:17339"/>
        <dbReference type="Rhea" id="RHEA-COMP:17340"/>
        <dbReference type="ChEBI" id="CHEBI:33019"/>
        <dbReference type="ChEBI" id="CHEBI:61560"/>
        <dbReference type="ChEBI" id="CHEBI:173112"/>
        <dbReference type="EC" id="2.7.7.7"/>
    </reaction>
</comment>
<keyword evidence="10 17" id="KW-0227">DNA damage</keyword>
<comment type="similarity">
    <text evidence="2 17">Belongs to the DNA polymerase type-Y family.</text>
</comment>
<dbReference type="GO" id="GO:0042276">
    <property type="term" value="P:error-prone translesion synthesis"/>
    <property type="evidence" value="ECO:0007669"/>
    <property type="project" value="TreeGrafter"/>
</dbReference>
<reference evidence="19 20" key="1">
    <citation type="submission" date="2020-07" db="EMBL/GenBank/DDBJ databases">
        <title>Stappia sp., F7233, whole genome shotgun sequencing project.</title>
        <authorList>
            <person name="Jiang S."/>
            <person name="Liu Z.W."/>
            <person name="Du Z.J."/>
        </authorList>
    </citation>
    <scope>NUCLEOTIDE SEQUENCE [LARGE SCALE GENOMIC DNA]</scope>
    <source>
        <strain evidence="19 20">F7233</strain>
    </source>
</reference>
<dbReference type="Pfam" id="PF11799">
    <property type="entry name" value="IMS_C"/>
    <property type="match status" value="1"/>
</dbReference>
<keyword evidence="7 17" id="KW-0548">Nucleotidyltransferase</keyword>
<dbReference type="PROSITE" id="PS50173">
    <property type="entry name" value="UMUC"/>
    <property type="match status" value="1"/>
</dbReference>
<evidence type="ECO:0000313" key="19">
    <source>
        <dbReference type="EMBL" id="MBA5778000.1"/>
    </source>
</evidence>
<keyword evidence="4 17" id="KW-0515">Mutator protein</keyword>
<comment type="subcellular location">
    <subcellularLocation>
        <location evidence="1 17">Cytoplasm</location>
    </subcellularLocation>
</comment>
<feature type="active site" evidence="17">
    <location>
        <position position="152"/>
    </location>
</feature>
<dbReference type="HAMAP" id="MF_01113">
    <property type="entry name" value="DNApol_IV"/>
    <property type="match status" value="1"/>
</dbReference>
<dbReference type="Pfam" id="PF00817">
    <property type="entry name" value="IMS"/>
    <property type="match status" value="1"/>
</dbReference>
<dbReference type="GO" id="GO:0000287">
    <property type="term" value="F:magnesium ion binding"/>
    <property type="evidence" value="ECO:0007669"/>
    <property type="project" value="UniProtKB-UniRule"/>
</dbReference>
<keyword evidence="9 17" id="KW-0479">Metal-binding</keyword>
<comment type="cofactor">
    <cofactor evidence="17">
        <name>Mg(2+)</name>
        <dbReference type="ChEBI" id="CHEBI:18420"/>
    </cofactor>
    <text evidence="17">Binds 2 magnesium ions per subunit.</text>
</comment>
<dbReference type="InterPro" id="IPR017961">
    <property type="entry name" value="DNA_pol_Y-fam_little_finger"/>
</dbReference>
<dbReference type="InterPro" id="IPR036775">
    <property type="entry name" value="DNA_pol_Y-fam_lit_finger_sf"/>
</dbReference>
<accession>A0A839ADY2</accession>
<evidence type="ECO:0000256" key="1">
    <source>
        <dbReference type="ARBA" id="ARBA00004496"/>
    </source>
</evidence>
<dbReference type="GO" id="GO:0006281">
    <property type="term" value="P:DNA repair"/>
    <property type="evidence" value="ECO:0007669"/>
    <property type="project" value="UniProtKB-UniRule"/>
</dbReference>
<keyword evidence="20" id="KW-1185">Reference proteome</keyword>
<dbReference type="NCBIfam" id="NF002751">
    <property type="entry name" value="PRK02794.1"/>
    <property type="match status" value="1"/>
</dbReference>
<dbReference type="PANTHER" id="PTHR11076:SF33">
    <property type="entry name" value="DNA POLYMERASE KAPPA"/>
    <property type="match status" value="1"/>
</dbReference>
<dbReference type="CDD" id="cd03586">
    <property type="entry name" value="PolY_Pol_IV_kappa"/>
    <property type="match status" value="1"/>
</dbReference>
<dbReference type="NCBIfam" id="NF002677">
    <property type="entry name" value="PRK02406.1"/>
    <property type="match status" value="1"/>
</dbReference>
<dbReference type="AlphaFoldDB" id="A0A839ADY2"/>
<dbReference type="Proteomes" id="UP000541109">
    <property type="component" value="Unassembled WGS sequence"/>
</dbReference>